<evidence type="ECO:0000256" key="1">
    <source>
        <dbReference type="SAM" id="MobiDB-lite"/>
    </source>
</evidence>
<proteinExistence type="predicted"/>
<evidence type="ECO:0000313" key="3">
    <source>
        <dbReference type="Proteomes" id="UP001066276"/>
    </source>
</evidence>
<organism evidence="2 3">
    <name type="scientific">Pleurodeles waltl</name>
    <name type="common">Iberian ribbed newt</name>
    <dbReference type="NCBI Taxonomy" id="8319"/>
    <lineage>
        <taxon>Eukaryota</taxon>
        <taxon>Metazoa</taxon>
        <taxon>Chordata</taxon>
        <taxon>Craniata</taxon>
        <taxon>Vertebrata</taxon>
        <taxon>Euteleostomi</taxon>
        <taxon>Amphibia</taxon>
        <taxon>Batrachia</taxon>
        <taxon>Caudata</taxon>
        <taxon>Salamandroidea</taxon>
        <taxon>Salamandridae</taxon>
        <taxon>Pleurodelinae</taxon>
        <taxon>Pleurodeles</taxon>
    </lineage>
</organism>
<feature type="region of interest" description="Disordered" evidence="1">
    <location>
        <begin position="84"/>
        <end position="113"/>
    </location>
</feature>
<dbReference type="AlphaFoldDB" id="A0AAV7TUG5"/>
<sequence length="113" mass="12039">MGHISCCRLLGWYVPGCRYAIKTSSAVFVVGATRWPANEPRTGALPCPIVLRSTHLALPCSAADAPIRAPCGLDLSTRLSSLPRFGTHTGRSSGPDGHNERVGRHQGGLGRDY</sequence>
<accession>A0AAV7TUG5</accession>
<evidence type="ECO:0000313" key="2">
    <source>
        <dbReference type="EMBL" id="KAJ1180091.1"/>
    </source>
</evidence>
<dbReference type="Proteomes" id="UP001066276">
    <property type="component" value="Chromosome 3_2"/>
</dbReference>
<protein>
    <submittedName>
        <fullName evidence="2">Uncharacterized protein</fullName>
    </submittedName>
</protein>
<name>A0AAV7TUG5_PLEWA</name>
<dbReference type="EMBL" id="JANPWB010000006">
    <property type="protein sequence ID" value="KAJ1180091.1"/>
    <property type="molecule type" value="Genomic_DNA"/>
</dbReference>
<comment type="caution">
    <text evidence="2">The sequence shown here is derived from an EMBL/GenBank/DDBJ whole genome shotgun (WGS) entry which is preliminary data.</text>
</comment>
<reference evidence="2" key="1">
    <citation type="journal article" date="2022" name="bioRxiv">
        <title>Sequencing and chromosome-scale assembly of the giantPleurodeles waltlgenome.</title>
        <authorList>
            <person name="Brown T."/>
            <person name="Elewa A."/>
            <person name="Iarovenko S."/>
            <person name="Subramanian E."/>
            <person name="Araus A.J."/>
            <person name="Petzold A."/>
            <person name="Susuki M."/>
            <person name="Suzuki K.-i.T."/>
            <person name="Hayashi T."/>
            <person name="Toyoda A."/>
            <person name="Oliveira C."/>
            <person name="Osipova E."/>
            <person name="Leigh N.D."/>
            <person name="Simon A."/>
            <person name="Yun M.H."/>
        </authorList>
    </citation>
    <scope>NUCLEOTIDE SEQUENCE</scope>
    <source>
        <strain evidence="2">20211129_DDA</strain>
        <tissue evidence="2">Liver</tissue>
    </source>
</reference>
<keyword evidence="3" id="KW-1185">Reference proteome</keyword>
<gene>
    <name evidence="2" type="ORF">NDU88_005315</name>
</gene>